<feature type="region of interest" description="Disordered" evidence="1">
    <location>
        <begin position="624"/>
        <end position="668"/>
    </location>
</feature>
<feature type="compositionally biased region" description="Low complexity" evidence="1">
    <location>
        <begin position="125"/>
        <end position="136"/>
    </location>
</feature>
<keyword evidence="3" id="KW-0347">Helicase</keyword>
<evidence type="ECO:0000313" key="4">
    <source>
        <dbReference type="Proteomes" id="UP001153069"/>
    </source>
</evidence>
<feature type="domain" description="Helicase-associated" evidence="2">
    <location>
        <begin position="437"/>
        <end position="506"/>
    </location>
</feature>
<name>A0A9N8ESL4_9STRA</name>
<dbReference type="Gene3D" id="6.10.140.530">
    <property type="match status" value="3"/>
</dbReference>
<protein>
    <submittedName>
        <fullName evidence="3">Helicase</fullName>
    </submittedName>
</protein>
<keyword evidence="3" id="KW-0378">Hydrolase</keyword>
<keyword evidence="4" id="KW-1185">Reference proteome</keyword>
<accession>A0A9N8ESL4</accession>
<feature type="compositionally biased region" description="Basic residues" evidence="1">
    <location>
        <begin position="418"/>
        <end position="427"/>
    </location>
</feature>
<dbReference type="PANTHER" id="PTHR33418:SF1">
    <property type="entry name" value="HELICASE-ASSOCIATED DOMAIN-CONTAINING PROTEIN"/>
    <property type="match status" value="1"/>
</dbReference>
<dbReference type="InterPro" id="IPR005114">
    <property type="entry name" value="Helicase_assoc"/>
</dbReference>
<dbReference type="GO" id="GO:0004386">
    <property type="term" value="F:helicase activity"/>
    <property type="evidence" value="ECO:0007669"/>
    <property type="project" value="UniProtKB-KW"/>
</dbReference>
<feature type="region of interest" description="Disordered" evidence="1">
    <location>
        <begin position="304"/>
        <end position="347"/>
    </location>
</feature>
<organism evidence="3 4">
    <name type="scientific">Seminavis robusta</name>
    <dbReference type="NCBI Taxonomy" id="568900"/>
    <lineage>
        <taxon>Eukaryota</taxon>
        <taxon>Sar</taxon>
        <taxon>Stramenopiles</taxon>
        <taxon>Ochrophyta</taxon>
        <taxon>Bacillariophyta</taxon>
        <taxon>Bacillariophyceae</taxon>
        <taxon>Bacillariophycidae</taxon>
        <taxon>Naviculales</taxon>
        <taxon>Naviculaceae</taxon>
        <taxon>Seminavis</taxon>
    </lineage>
</organism>
<keyword evidence="3" id="KW-0067">ATP-binding</keyword>
<feature type="region of interest" description="Disordered" evidence="1">
    <location>
        <begin position="111"/>
        <end position="274"/>
    </location>
</feature>
<evidence type="ECO:0000256" key="1">
    <source>
        <dbReference type="SAM" id="MobiDB-lite"/>
    </source>
</evidence>
<dbReference type="EMBL" id="CAICTM010001577">
    <property type="protein sequence ID" value="CAB9524746.1"/>
    <property type="molecule type" value="Genomic_DNA"/>
</dbReference>
<evidence type="ECO:0000313" key="3">
    <source>
        <dbReference type="EMBL" id="CAB9524746.1"/>
    </source>
</evidence>
<dbReference type="Pfam" id="PF03457">
    <property type="entry name" value="HA"/>
    <property type="match status" value="3"/>
</dbReference>
<feature type="domain" description="Helicase-associated" evidence="2">
    <location>
        <begin position="737"/>
        <end position="802"/>
    </location>
</feature>
<comment type="caution">
    <text evidence="3">The sequence shown here is derived from an EMBL/GenBank/DDBJ whole genome shotgun (WGS) entry which is preliminary data.</text>
</comment>
<evidence type="ECO:0000259" key="2">
    <source>
        <dbReference type="Pfam" id="PF03457"/>
    </source>
</evidence>
<dbReference type="PANTHER" id="PTHR33418">
    <property type="entry name" value="HELICASE-ASSOCIATED"/>
    <property type="match status" value="1"/>
</dbReference>
<proteinExistence type="predicted"/>
<dbReference type="Proteomes" id="UP001153069">
    <property type="component" value="Unassembled WGS sequence"/>
</dbReference>
<feature type="compositionally biased region" description="Pro residues" evidence="1">
    <location>
        <begin position="233"/>
        <end position="243"/>
    </location>
</feature>
<gene>
    <name evidence="3" type="ORF">SEMRO_1579_G283700.1</name>
</gene>
<feature type="domain" description="Helicase-associated" evidence="2">
    <location>
        <begin position="516"/>
        <end position="576"/>
    </location>
</feature>
<sequence length="829" mass="94235">MSHQHQQQPFVHPQATTRESRDVLHRAIYDYFRKLALPQQHQQADHSLMHASFGNPFAVEDSTATTGASSALQNQAQSVLQVLEREFPNMLLLPGEDIQDPNVESELEKRFHGSYPPHNKKDQHQSMVQQQQQHAHGFLPLQGPPMMTHHTQHHTATPESQSAHAFDVMEPNPRQNHHQPLPVQQHQAHSGIHSVPMPIQHHPHQTPPIHRNSPPPPQIPIPDTNNNSTTILMPPPPPPPLRQEPPSRNNEIMVPPLRSRKKGPLTHPADRVDAGIDTDMAPLPPAQVMPVVEHANVKTAAAETPNRAMMMPPRTRPGAECNDDDSSWKPNAPSNTNDGNNNKQDTANNPAIAAALETPNNGDNNNHATSTDDTQKLAADDVHHQVELQKVKSQLRVAKRKIKKLKVVQTDDDEGNHNKKKKRRKKTHDTSNSTTTTTFEQRFQELVHYQKGYGHCRVPCTSKENPGLARWVQTMRAAYKEKQKRKQHYGGQLTDERQEQLETIGFEWSIQAKPKATWEQRFQDLKAFKVQHGHVRVVRSYPQDPSLGEWCHRQRFLAHKNELEAHKIQLLTDLGFEIWVRKQGKSWDDHFAMLLEFRRTHQHLKVPPPDTRTKVKQVLLNAAAAGKGDGTNDAGLTPGGDAAENGGETATAAGESGPPTLDPATEEYKEEQAFRRWVAVQRDNYHLKYLKGVTSPLTKARVKKLNGVGFDWTREGGENDLRKIRRGEFHHRNDPHIWNRRFEELLEYKKRFGDCNVPKEWPENKSLGAWVATQRKNYKAMLSGERSSLTNERRTALENIDFVWIVRPARTRPKILEIEGLQTMAAEML</sequence>
<dbReference type="AlphaFoldDB" id="A0A9N8ESL4"/>
<keyword evidence="3" id="KW-0547">Nucleotide-binding</keyword>
<feature type="compositionally biased region" description="Polar residues" evidence="1">
    <location>
        <begin position="328"/>
        <end position="347"/>
    </location>
</feature>
<feature type="region of interest" description="Disordered" evidence="1">
    <location>
        <begin position="408"/>
        <end position="436"/>
    </location>
</feature>
<feature type="compositionally biased region" description="Low complexity" evidence="1">
    <location>
        <begin position="639"/>
        <end position="655"/>
    </location>
</feature>
<reference evidence="3" key="1">
    <citation type="submission" date="2020-06" db="EMBL/GenBank/DDBJ databases">
        <authorList>
            <consortium name="Plant Systems Biology data submission"/>
        </authorList>
    </citation>
    <scope>NUCLEOTIDE SEQUENCE</scope>
    <source>
        <strain evidence="3">D6</strain>
    </source>
</reference>